<evidence type="ECO:0000313" key="1">
    <source>
        <dbReference type="EMBL" id="DAD86720.1"/>
    </source>
</evidence>
<accession>A0A8S5MX09</accession>
<name>A0A8S5MX09_9CAUD</name>
<dbReference type="PROSITE" id="PS51257">
    <property type="entry name" value="PROKAR_LIPOPROTEIN"/>
    <property type="match status" value="1"/>
</dbReference>
<proteinExistence type="predicted"/>
<protein>
    <submittedName>
        <fullName evidence="1">Uncharacterized protein</fullName>
    </submittedName>
</protein>
<dbReference type="EMBL" id="BK015006">
    <property type="protein sequence ID" value="DAD86720.1"/>
    <property type="molecule type" value="Genomic_DNA"/>
</dbReference>
<organism evidence="1">
    <name type="scientific">Myoviridae sp. ct3wi9</name>
    <dbReference type="NCBI Taxonomy" id="2826610"/>
    <lineage>
        <taxon>Viruses</taxon>
        <taxon>Duplodnaviria</taxon>
        <taxon>Heunggongvirae</taxon>
        <taxon>Uroviricota</taxon>
        <taxon>Caudoviricetes</taxon>
    </lineage>
</organism>
<sequence>MKRSLSRLGMIMLALGILTTTGCQQFDGPYISFPSSSRAHDFPPPPPPEIRRFDFAKMDKRSREIVINDMLSYHELYDQYLKGVVETYLHTNYSSIRDRMSACRPKSFIKKVKAPPELRIKDDGKFTDDEIILMLTRHIRVLKDRISEHNERVDELIKDYTRDCLPLERGFTGH</sequence>
<reference evidence="1" key="1">
    <citation type="journal article" date="2021" name="Proc. Natl. Acad. Sci. U.S.A.">
        <title>A Catalog of Tens of Thousands of Viruses from Human Metagenomes Reveals Hidden Associations with Chronic Diseases.</title>
        <authorList>
            <person name="Tisza M.J."/>
            <person name="Buck C.B."/>
        </authorList>
    </citation>
    <scope>NUCLEOTIDE SEQUENCE</scope>
    <source>
        <strain evidence="1">Ct3wi9</strain>
    </source>
</reference>